<protein>
    <submittedName>
        <fullName evidence="1">Polysaccharide pyruvyl transferase</fullName>
    </submittedName>
</protein>
<organism evidence="1 2">
    <name type="scientific">Mariniblastus fucicola</name>
    <dbReference type="NCBI Taxonomy" id="980251"/>
    <lineage>
        <taxon>Bacteria</taxon>
        <taxon>Pseudomonadati</taxon>
        <taxon>Planctomycetota</taxon>
        <taxon>Planctomycetia</taxon>
        <taxon>Pirellulales</taxon>
        <taxon>Pirellulaceae</taxon>
        <taxon>Mariniblastus</taxon>
    </lineage>
</organism>
<keyword evidence="1" id="KW-0808">Transferase</keyword>
<dbReference type="Proteomes" id="UP000322214">
    <property type="component" value="Chromosome"/>
</dbReference>
<evidence type="ECO:0000313" key="1">
    <source>
        <dbReference type="EMBL" id="QEG24091.1"/>
    </source>
</evidence>
<proteinExistence type="predicted"/>
<keyword evidence="2" id="KW-1185">Reference proteome</keyword>
<sequence>MPSVVLINDTSLYAPHFGCQLVGQTIREQLARTGTALIAAFPRKLNMSIARPYLDRADLVIINAEGTFHHGRHTELLDLARRWPCALINGVFQDNGDLPILEQFEYISMRESLSAAEVRSQGVLCKRIPDLLFASSMLRSVPNLDRDMELGITDNVLNKMSGFSPNGELAYESLKKIARCQKLCAGRFHAAIAAAVLRVPFSTWDSNTWKTRGLMQDIGLPQLHFQSQTEAIRNVPEIFDQKIDRFVESAQSKIETMFDTLSNIAKRNSVARRCKIAGSGLKIFRADDQTDSYRDAA</sequence>
<reference evidence="1 2" key="1">
    <citation type="submission" date="2019-08" db="EMBL/GenBank/DDBJ databases">
        <title>Deep-cultivation of Planctomycetes and their phenomic and genomic characterization uncovers novel biology.</title>
        <authorList>
            <person name="Wiegand S."/>
            <person name="Jogler M."/>
            <person name="Boedeker C."/>
            <person name="Pinto D."/>
            <person name="Vollmers J."/>
            <person name="Rivas-Marin E."/>
            <person name="Kohn T."/>
            <person name="Peeters S.H."/>
            <person name="Heuer A."/>
            <person name="Rast P."/>
            <person name="Oberbeckmann S."/>
            <person name="Bunk B."/>
            <person name="Jeske O."/>
            <person name="Meyerdierks A."/>
            <person name="Storesund J.E."/>
            <person name="Kallscheuer N."/>
            <person name="Luecker S."/>
            <person name="Lage O.M."/>
            <person name="Pohl T."/>
            <person name="Merkel B.J."/>
            <person name="Hornburger P."/>
            <person name="Mueller R.-W."/>
            <person name="Bruemmer F."/>
            <person name="Labrenz M."/>
            <person name="Spormann A.M."/>
            <person name="Op den Camp H."/>
            <person name="Overmann J."/>
            <person name="Amann R."/>
            <person name="Jetten M.S.M."/>
            <person name="Mascher T."/>
            <person name="Medema M.H."/>
            <person name="Devos D.P."/>
            <person name="Kaster A.-K."/>
            <person name="Ovreas L."/>
            <person name="Rohde M."/>
            <person name="Galperin M.Y."/>
            <person name="Jogler C."/>
        </authorList>
    </citation>
    <scope>NUCLEOTIDE SEQUENCE [LARGE SCALE GENOMIC DNA]</scope>
    <source>
        <strain evidence="1 2">FC18</strain>
    </source>
</reference>
<dbReference type="GO" id="GO:0016740">
    <property type="term" value="F:transferase activity"/>
    <property type="evidence" value="ECO:0007669"/>
    <property type="project" value="UniProtKB-KW"/>
</dbReference>
<dbReference type="RefSeq" id="WP_075084628.1">
    <property type="nucleotide sequence ID" value="NZ_CP042912.1"/>
</dbReference>
<accession>A0A5B9PNH1</accession>
<dbReference type="KEGG" id="mff:MFFC18_40070"/>
<name>A0A5B9PNH1_9BACT</name>
<evidence type="ECO:0000313" key="2">
    <source>
        <dbReference type="Proteomes" id="UP000322214"/>
    </source>
</evidence>
<gene>
    <name evidence="1" type="ORF">MFFC18_40070</name>
</gene>
<dbReference type="STRING" id="980251.GCA_001642875_02197"/>
<dbReference type="EMBL" id="CP042912">
    <property type="protein sequence ID" value="QEG24091.1"/>
    <property type="molecule type" value="Genomic_DNA"/>
</dbReference>
<dbReference type="AlphaFoldDB" id="A0A5B9PNH1"/>
<dbReference type="OrthoDB" id="1430053at2"/>